<evidence type="ECO:0000256" key="2">
    <source>
        <dbReference type="ARBA" id="ARBA00022737"/>
    </source>
</evidence>
<dbReference type="InterPro" id="IPR011024">
    <property type="entry name" value="G_crystallin-like"/>
</dbReference>
<dbReference type="PANTHER" id="PTHR11818:SF103">
    <property type="entry name" value="BETA_GAMMA CRYSTALLIN 'GREEK KEY' DOMAIN-CONTAINING PROTEIN"/>
    <property type="match status" value="1"/>
</dbReference>
<name>A0A8C3NP03_9PASS</name>
<dbReference type="InterPro" id="IPR001064">
    <property type="entry name" value="Beta/gamma_crystallin"/>
</dbReference>
<dbReference type="SUPFAM" id="SSF49695">
    <property type="entry name" value="gamma-Crystallin-like"/>
    <property type="match status" value="2"/>
</dbReference>
<feature type="domain" description="Beta/gamma crystallin 'Greek key'" evidence="3">
    <location>
        <begin position="69"/>
        <end position="109"/>
    </location>
</feature>
<keyword evidence="5" id="KW-1185">Reference proteome</keyword>
<dbReference type="GO" id="GO:0007601">
    <property type="term" value="P:visual perception"/>
    <property type="evidence" value="ECO:0007669"/>
    <property type="project" value="TreeGrafter"/>
</dbReference>
<dbReference type="PANTHER" id="PTHR11818">
    <property type="entry name" value="BETA/GAMMA CRYSTALLIN"/>
    <property type="match status" value="1"/>
</dbReference>
<evidence type="ECO:0000259" key="3">
    <source>
        <dbReference type="PROSITE" id="PS50915"/>
    </source>
</evidence>
<evidence type="ECO:0000256" key="1">
    <source>
        <dbReference type="ARBA" id="ARBA00009646"/>
    </source>
</evidence>
<organism evidence="4 5">
    <name type="scientific">Cyanoderma ruficeps</name>
    <name type="common">rufous-capped babbler</name>
    <dbReference type="NCBI Taxonomy" id="181631"/>
    <lineage>
        <taxon>Eukaryota</taxon>
        <taxon>Metazoa</taxon>
        <taxon>Chordata</taxon>
        <taxon>Craniata</taxon>
        <taxon>Vertebrata</taxon>
        <taxon>Euteleostomi</taxon>
        <taxon>Archelosauria</taxon>
        <taxon>Archosauria</taxon>
        <taxon>Dinosauria</taxon>
        <taxon>Saurischia</taxon>
        <taxon>Theropoda</taxon>
        <taxon>Coelurosauria</taxon>
        <taxon>Aves</taxon>
        <taxon>Neognathae</taxon>
        <taxon>Neoaves</taxon>
        <taxon>Telluraves</taxon>
        <taxon>Australaves</taxon>
        <taxon>Passeriformes</taxon>
        <taxon>Sylvioidea</taxon>
        <taxon>Timaliidae</taxon>
        <taxon>Cyanoderma</taxon>
    </lineage>
</organism>
<dbReference type="PROSITE" id="PS50915">
    <property type="entry name" value="CRYSTALLIN_BETA_GAMMA"/>
    <property type="match status" value="1"/>
</dbReference>
<dbReference type="Ensembl" id="ENSCRFT00000000761.1">
    <property type="protein sequence ID" value="ENSCRFP00000000717.1"/>
    <property type="gene ID" value="ENSCRFG00000000594.1"/>
</dbReference>
<accession>A0A8C3NP03</accession>
<comment type="similarity">
    <text evidence="1">Belongs to the beta/gamma-crystallin family.</text>
</comment>
<keyword evidence="2" id="KW-0677">Repeat</keyword>
<proteinExistence type="inferred from homology"/>
<evidence type="ECO:0000313" key="4">
    <source>
        <dbReference type="Ensembl" id="ENSCRFP00000000717.1"/>
    </source>
</evidence>
<evidence type="ECO:0000313" key="5">
    <source>
        <dbReference type="Proteomes" id="UP000694396"/>
    </source>
</evidence>
<dbReference type="Pfam" id="PF00030">
    <property type="entry name" value="Crystall"/>
    <property type="match status" value="1"/>
</dbReference>
<reference evidence="4" key="2">
    <citation type="submission" date="2025-09" db="UniProtKB">
        <authorList>
            <consortium name="Ensembl"/>
        </authorList>
    </citation>
    <scope>IDENTIFICATION</scope>
</reference>
<dbReference type="GO" id="GO:0002088">
    <property type="term" value="P:lens development in camera-type eye"/>
    <property type="evidence" value="ECO:0007669"/>
    <property type="project" value="TreeGrafter"/>
</dbReference>
<dbReference type="Gene3D" id="2.60.20.10">
    <property type="entry name" value="Crystallins"/>
    <property type="match status" value="1"/>
</dbReference>
<dbReference type="GO" id="GO:0005212">
    <property type="term" value="F:structural constituent of eye lens"/>
    <property type="evidence" value="ECO:0007669"/>
    <property type="project" value="TreeGrafter"/>
</dbReference>
<reference evidence="4" key="1">
    <citation type="submission" date="2025-08" db="UniProtKB">
        <authorList>
            <consortium name="Ensembl"/>
        </authorList>
    </citation>
    <scope>IDENTIFICATION</scope>
</reference>
<dbReference type="SMART" id="SM00247">
    <property type="entry name" value="XTALbg"/>
    <property type="match status" value="1"/>
</dbReference>
<dbReference type="Proteomes" id="UP000694396">
    <property type="component" value="Unplaced"/>
</dbReference>
<protein>
    <recommendedName>
        <fullName evidence="3">Beta/gamma crystallin 'Greek key' domain-containing protein</fullName>
    </recommendedName>
</protein>
<dbReference type="AlphaFoldDB" id="A0A8C3NP03"/>
<sequence>MEKIIIYEHADFQDRNDIVSSVKVIGQPWVLHEPENFGAFSCFLSCFCAGCHPRPTARTLILRSLIKMGKIIIYEHAHFRGVSREITSDISNLGHLDFNDIISSVRVIGQPWVAYEHTNYTGRLLVLEEGEHDYISPSACVALFSPGSSLLCCRYVLLYPALHSSPTL</sequence>
<dbReference type="InterPro" id="IPR050252">
    <property type="entry name" value="Beta/Gamma-Crystallin"/>
</dbReference>